<dbReference type="STRING" id="396776.A0A0J8UCP0"/>
<dbReference type="eggNOG" id="ENOG502QWKM">
    <property type="taxonomic scope" value="Eukaryota"/>
</dbReference>
<feature type="compositionally biased region" description="Polar residues" evidence="1">
    <location>
        <begin position="374"/>
        <end position="393"/>
    </location>
</feature>
<reference evidence="4" key="1">
    <citation type="journal article" date="2010" name="Genome Res.">
        <title>Population genomic sequencing of Coccidioides fungi reveals recent hybridization and transposon control.</title>
        <authorList>
            <person name="Neafsey D.E."/>
            <person name="Barker B.M."/>
            <person name="Sharpton T.J."/>
            <person name="Stajich J.E."/>
            <person name="Park D.J."/>
            <person name="Whiston E."/>
            <person name="Hung C.-Y."/>
            <person name="McMahan C."/>
            <person name="White J."/>
            <person name="Sykes S."/>
            <person name="Heiman D."/>
            <person name="Young S."/>
            <person name="Zeng Q."/>
            <person name="Abouelleil A."/>
            <person name="Aftuck L."/>
            <person name="Bessette D."/>
            <person name="Brown A."/>
            <person name="FitzGerald M."/>
            <person name="Lui A."/>
            <person name="Macdonald J.P."/>
            <person name="Priest M."/>
            <person name="Orbach M.J."/>
            <person name="Galgiani J.N."/>
            <person name="Kirkland T.N."/>
            <person name="Cole G.T."/>
            <person name="Birren B.W."/>
            <person name="Henn M.R."/>
            <person name="Taylor J.W."/>
            <person name="Rounsley S.D."/>
        </authorList>
    </citation>
    <scope>NUCLEOTIDE SEQUENCE [LARGE SCALE GENOMIC DNA]</scope>
    <source>
        <strain evidence="4">H538.4</strain>
    </source>
</reference>
<sequence>MAGFLKFESWAAFLLVLEVFYETIPDRGEVTRVSISFFPVTTRNRSVGLPEMNLTHSADQQIASQHTGDFVSGKEVLRQSSLRSKRKKDPVFTLGVDDETGINSTSEKGARTPERPRKTKAVTGALASLTRRTWKSSRSPSPSQTNRDDKQRPGRANGRTSFESDPPAQDGTPAEPTKEGGKYPGTDLARAPSVLTKRNRRPLSTVVAKEQSDASPVITRTPSLQSLRRKSSLERLAASVGLSKTDIPPIPQNPPSNATKIKPEQPRKKDELWNVFRGLDADFQKYQSKSSSLKVNVIRSSLLPCLARYAKHPSNSCLRPEDLDRRVNILNKWWTGLLETLSGRTSHSITGVDRPVYLEAITAIMMRPEWRIPTSPNSPGATPTQKSDLTQKSTTSLESTGSDFLVESIHHNIRNILSQNLLSQLAYCVDKMSTRHTPASLVSFAGKSCAYGFFFCRDVCDLLVRLWNAGPDLLKRVTSQFKTEGNPATRSAISEYIVSCFPAAVRSLSFTSYAALVRNLRRNVSIPLAASNINWFGPWVSRWCGRDTDLFFVFVKHFHILAAEFLPAGTDLSRRVYVPGLVLVHAQMLAVLESTLSKQSNPQMPENAHGATSTTFEDFIDGAEATATGFPLGATNSLRIMSENRLILILKNILLDNSVPADTKQFFLEAFCSILKLAARKTSLFDHGPCFVLCDFVEELVPIIPPYCQSTGQPDILDWDFWLEVCKQMMKSKHIVTEVRAFAFIFAAWEAINRDERRKEQLCSGLLLQHQVFHHYFSHWSPMVRAYFHRLLCWRLARLSDQPSSLDRRIYSDLSSRLGDVWNYFLAYQSRAEKQLTAPLSSVPCSPAPGRRIIIIRDDAAPPPTSLFVFLDDVPSATDRVNASSEQNPIQDSNTTATTTPAQSQPPAKKRWKMLRSIFGNSSNPKPGEVTPPGSSCDESDDLGGSKSEFNASSADPRHAESNGSDLEETSKPYRAYTFRFCLEWVDRQRCLPRNRRLFPPSLPTQTQIYLQATRKTAVGGSDSGSGSGSGPGSVSNSVSETSSVLESDTDCMEESSNAMALNASPWAVSACPIAKEISSSSNPQHTGNCCFVASKYAGRALAEWGLVVSECDCFFQRRKDEGVPCDNLVEIPMLSVDSFRK</sequence>
<feature type="compositionally biased region" description="Low complexity" evidence="1">
    <location>
        <begin position="895"/>
        <end position="907"/>
    </location>
</feature>
<evidence type="ECO:0008006" key="5">
    <source>
        <dbReference type="Google" id="ProtNLM"/>
    </source>
</evidence>
<name>A0A0J8UCP0_COCIT</name>
<feature type="region of interest" description="Disordered" evidence="1">
    <location>
        <begin position="244"/>
        <end position="266"/>
    </location>
</feature>
<dbReference type="AlphaFoldDB" id="A0A0J8UCP0"/>
<organism evidence="3 4">
    <name type="scientific">Coccidioides immitis H538.4</name>
    <dbReference type="NCBI Taxonomy" id="396776"/>
    <lineage>
        <taxon>Eukaryota</taxon>
        <taxon>Fungi</taxon>
        <taxon>Dikarya</taxon>
        <taxon>Ascomycota</taxon>
        <taxon>Pezizomycotina</taxon>
        <taxon>Eurotiomycetes</taxon>
        <taxon>Eurotiomycetidae</taxon>
        <taxon>Onygenales</taxon>
        <taxon>Onygenaceae</taxon>
        <taxon>Coccidioides</taxon>
    </lineage>
</organism>
<keyword evidence="2" id="KW-0732">Signal</keyword>
<dbReference type="Pfam" id="PF08578">
    <property type="entry name" value="DUF1765"/>
    <property type="match status" value="1"/>
</dbReference>
<dbReference type="Proteomes" id="UP000054563">
    <property type="component" value="Unassembled WGS sequence"/>
</dbReference>
<dbReference type="PANTHER" id="PTHR37988">
    <property type="entry name" value="UPF0592 MEMBRANE PROTEIN C7D4.03C"/>
    <property type="match status" value="1"/>
</dbReference>
<dbReference type="PANTHER" id="PTHR37988:SF1">
    <property type="entry name" value="UPF0592 MEMBRANE PROTEIN C7D4.03C"/>
    <property type="match status" value="1"/>
</dbReference>
<feature type="compositionally biased region" description="Polar residues" evidence="1">
    <location>
        <begin position="879"/>
        <end position="894"/>
    </location>
</feature>
<evidence type="ECO:0000313" key="3">
    <source>
        <dbReference type="EMBL" id="KMU85028.1"/>
    </source>
</evidence>
<feature type="compositionally biased region" description="Gly residues" evidence="1">
    <location>
        <begin position="1022"/>
        <end position="1032"/>
    </location>
</feature>
<feature type="region of interest" description="Disordered" evidence="1">
    <location>
        <begin position="370"/>
        <end position="393"/>
    </location>
</feature>
<feature type="region of interest" description="Disordered" evidence="1">
    <location>
        <begin position="77"/>
        <end position="226"/>
    </location>
</feature>
<dbReference type="EMBL" id="DS016987">
    <property type="protein sequence ID" value="KMU85028.1"/>
    <property type="molecule type" value="Genomic_DNA"/>
</dbReference>
<proteinExistence type="predicted"/>
<protein>
    <recommendedName>
        <fullName evidence="5">DUF1765-domain-containing protein</fullName>
    </recommendedName>
</protein>
<dbReference type="OrthoDB" id="296767at2759"/>
<dbReference type="VEuPathDB" id="FungiDB:CIHG_02811"/>
<evidence type="ECO:0000256" key="2">
    <source>
        <dbReference type="SAM" id="SignalP"/>
    </source>
</evidence>
<feature type="signal peptide" evidence="2">
    <location>
        <begin position="1"/>
        <end position="23"/>
    </location>
</feature>
<dbReference type="InterPro" id="IPR013887">
    <property type="entry name" value="UPF0592"/>
</dbReference>
<feature type="compositionally biased region" description="Polar residues" evidence="1">
    <location>
        <begin position="136"/>
        <end position="145"/>
    </location>
</feature>
<evidence type="ECO:0000256" key="1">
    <source>
        <dbReference type="SAM" id="MobiDB-lite"/>
    </source>
</evidence>
<gene>
    <name evidence="3" type="ORF">CIHG_02811</name>
</gene>
<feature type="chain" id="PRO_5005310027" description="DUF1765-domain-containing protein" evidence="2">
    <location>
        <begin position="24"/>
        <end position="1142"/>
    </location>
</feature>
<evidence type="ECO:0000313" key="4">
    <source>
        <dbReference type="Proteomes" id="UP000054563"/>
    </source>
</evidence>
<feature type="region of interest" description="Disordered" evidence="1">
    <location>
        <begin position="879"/>
        <end position="969"/>
    </location>
</feature>
<accession>A0A0J8UCP0</accession>
<feature type="region of interest" description="Disordered" evidence="1">
    <location>
        <begin position="1015"/>
        <end position="1041"/>
    </location>
</feature>